<name>A0ABY3CBE7_9GAMM</name>
<reference evidence="2 3" key="1">
    <citation type="journal article" date="2019" name="Antonie Van Leeuwenhoek">
        <title>Description of 'Ca. Methylobacter oryzae' KRF1, a novel species from the environmentally important Methylobacter clade 2.</title>
        <authorList>
            <person name="Khatri K."/>
            <person name="Mohite J.A."/>
            <person name="Pandit P.S."/>
            <person name="Bahulikar R."/>
            <person name="Rahalkar M.C."/>
        </authorList>
    </citation>
    <scope>NUCLEOTIDE SEQUENCE [LARGE SCALE GENOMIC DNA]</scope>
    <source>
        <strain evidence="2 3">KRF1</strain>
    </source>
</reference>
<proteinExistence type="predicted"/>
<accession>A0ABY3CBE7</accession>
<organism evidence="2 3">
    <name type="scientific">Candidatus Methylobacter oryzae</name>
    <dbReference type="NCBI Taxonomy" id="2497749"/>
    <lineage>
        <taxon>Bacteria</taxon>
        <taxon>Pseudomonadati</taxon>
        <taxon>Pseudomonadota</taxon>
        <taxon>Gammaproteobacteria</taxon>
        <taxon>Methylococcales</taxon>
        <taxon>Methylococcaceae</taxon>
        <taxon>Methylobacter</taxon>
    </lineage>
</organism>
<comment type="caution">
    <text evidence="2">The sequence shown here is derived from an EMBL/GenBank/DDBJ whole genome shotgun (WGS) entry which is preliminary data.</text>
</comment>
<dbReference type="Proteomes" id="UP000733744">
    <property type="component" value="Unassembled WGS sequence"/>
</dbReference>
<feature type="transmembrane region" description="Helical" evidence="1">
    <location>
        <begin position="37"/>
        <end position="61"/>
    </location>
</feature>
<dbReference type="InterPro" id="IPR021344">
    <property type="entry name" value="DUF2970"/>
</dbReference>
<evidence type="ECO:0000313" key="2">
    <source>
        <dbReference type="EMBL" id="TRW94654.1"/>
    </source>
</evidence>
<dbReference type="RefSeq" id="WP_127029417.1">
    <property type="nucleotide sequence ID" value="NZ_RYFG02000096.1"/>
</dbReference>
<evidence type="ECO:0000313" key="3">
    <source>
        <dbReference type="Proteomes" id="UP000733744"/>
    </source>
</evidence>
<dbReference type="EMBL" id="RYFG02000096">
    <property type="protein sequence ID" value="TRW94654.1"/>
    <property type="molecule type" value="Genomic_DNA"/>
</dbReference>
<gene>
    <name evidence="2" type="ORF">EKO24_011365</name>
</gene>
<sequence length="63" mass="6892">MSQPTITQVVRSVLAAVIGIQSDANRQRDLKEGYLPVYLIGGLIFTVLFVWGLVFLVSSILGK</sequence>
<dbReference type="Pfam" id="PF11174">
    <property type="entry name" value="DUF2970"/>
    <property type="match status" value="1"/>
</dbReference>
<keyword evidence="3" id="KW-1185">Reference proteome</keyword>
<keyword evidence="1" id="KW-1133">Transmembrane helix</keyword>
<keyword evidence="1" id="KW-0812">Transmembrane</keyword>
<protein>
    <submittedName>
        <fullName evidence="2">DUF2970 domain-containing protein</fullName>
    </submittedName>
</protein>
<keyword evidence="1" id="KW-0472">Membrane</keyword>
<evidence type="ECO:0000256" key="1">
    <source>
        <dbReference type="SAM" id="Phobius"/>
    </source>
</evidence>